<accession>A0AAD3SN73</accession>
<comment type="caution">
    <text evidence="1">The sequence shown here is derived from an EMBL/GenBank/DDBJ whole genome shotgun (WGS) entry which is preliminary data.</text>
</comment>
<sequence>MDDSVEKSKPRVCFKSVWQMRRICWEEGRGFGIGACWQLMELVTESREESARFLSHHRTIQPFKHHLSGKFKGSQEGEKEEGIG</sequence>
<evidence type="ECO:0000313" key="2">
    <source>
        <dbReference type="Proteomes" id="UP001279734"/>
    </source>
</evidence>
<keyword evidence="2" id="KW-1185">Reference proteome</keyword>
<protein>
    <submittedName>
        <fullName evidence="1">Uncharacterized protein</fullName>
    </submittedName>
</protein>
<organism evidence="1 2">
    <name type="scientific">Nepenthes gracilis</name>
    <name type="common">Slender pitcher plant</name>
    <dbReference type="NCBI Taxonomy" id="150966"/>
    <lineage>
        <taxon>Eukaryota</taxon>
        <taxon>Viridiplantae</taxon>
        <taxon>Streptophyta</taxon>
        <taxon>Embryophyta</taxon>
        <taxon>Tracheophyta</taxon>
        <taxon>Spermatophyta</taxon>
        <taxon>Magnoliopsida</taxon>
        <taxon>eudicotyledons</taxon>
        <taxon>Gunneridae</taxon>
        <taxon>Pentapetalae</taxon>
        <taxon>Caryophyllales</taxon>
        <taxon>Nepenthaceae</taxon>
        <taxon>Nepenthes</taxon>
    </lineage>
</organism>
<name>A0AAD3SN73_NEPGR</name>
<reference evidence="1" key="1">
    <citation type="submission" date="2023-05" db="EMBL/GenBank/DDBJ databases">
        <title>Nepenthes gracilis genome sequencing.</title>
        <authorList>
            <person name="Fukushima K."/>
        </authorList>
    </citation>
    <scope>NUCLEOTIDE SEQUENCE</scope>
    <source>
        <strain evidence="1">SING2019-196</strain>
    </source>
</reference>
<proteinExistence type="predicted"/>
<gene>
    <name evidence="1" type="ORF">Nepgr_015202</name>
</gene>
<dbReference type="EMBL" id="BSYO01000012">
    <property type="protein sequence ID" value="GMH13361.1"/>
    <property type="molecule type" value="Genomic_DNA"/>
</dbReference>
<dbReference type="Proteomes" id="UP001279734">
    <property type="component" value="Unassembled WGS sequence"/>
</dbReference>
<evidence type="ECO:0000313" key="1">
    <source>
        <dbReference type="EMBL" id="GMH13361.1"/>
    </source>
</evidence>
<dbReference type="AlphaFoldDB" id="A0AAD3SN73"/>